<evidence type="ECO:0000256" key="2">
    <source>
        <dbReference type="SAM" id="MobiDB-lite"/>
    </source>
</evidence>
<dbReference type="Proteomes" id="UP000275846">
    <property type="component" value="Unassembled WGS sequence"/>
</dbReference>
<accession>A0A3P7E7M1</accession>
<dbReference type="STRING" id="70667.A0A3P7E7M1"/>
<dbReference type="GO" id="GO:0016491">
    <property type="term" value="F:oxidoreductase activity"/>
    <property type="evidence" value="ECO:0007669"/>
    <property type="project" value="UniProtKB-KW"/>
</dbReference>
<feature type="compositionally biased region" description="Acidic residues" evidence="2">
    <location>
        <begin position="12"/>
        <end position="26"/>
    </location>
</feature>
<organism evidence="3 4">
    <name type="scientific">Schistocephalus solidus</name>
    <name type="common">Tapeworm</name>
    <dbReference type="NCBI Taxonomy" id="70667"/>
    <lineage>
        <taxon>Eukaryota</taxon>
        <taxon>Metazoa</taxon>
        <taxon>Spiralia</taxon>
        <taxon>Lophotrochozoa</taxon>
        <taxon>Platyhelminthes</taxon>
        <taxon>Cestoda</taxon>
        <taxon>Eucestoda</taxon>
        <taxon>Diphyllobothriidea</taxon>
        <taxon>Diphyllobothriidae</taxon>
        <taxon>Schistocephalus</taxon>
    </lineage>
</organism>
<dbReference type="InterPro" id="IPR036291">
    <property type="entry name" value="NAD(P)-bd_dom_sf"/>
</dbReference>
<name>A0A3P7E7M1_SCHSO</name>
<protein>
    <recommendedName>
        <fullName evidence="5">Retinol dehydrogenase 13</fullName>
    </recommendedName>
</protein>
<feature type="region of interest" description="Disordered" evidence="2">
    <location>
        <begin position="1"/>
        <end position="39"/>
    </location>
</feature>
<dbReference type="AlphaFoldDB" id="A0A3P7E7M1"/>
<proteinExistence type="predicted"/>
<gene>
    <name evidence="3" type="ORF">SSLN_LOCUS8269</name>
</gene>
<sequence>MNTTRSSFGTPVEEDEDDEGEEEYDEVSASSPINISDLGETLPRTAQGLNSLDHSGASNLRLGDIARGQFSASIPRNVAATSPSAFSPPSSSQRALEHYPSSAAMNHLFEEITRTIEVRPLQPLKKPWTVWRWLQAAAVAVASAGGGIILYRLVVRAPAYDGPEVNIRDKVVLVTEATSRMSSELLRKLAERNAVIILTSASVDDCENVRSKLMRSAGLEETHVDCRRLDLDSTRSIRRFAGSILHDYPHLDRLVLQPPALLSGVVAGARRPTHDAFEHQLGTNYFAFYLLTRLLAPSLRSAATDGDGARVVFLLDTRAAKFAEMTAERSESGEICLPAENWNWESGYTPAAGYQRSQWALRLFADELASRMANSGVSVLISDPGVNRTSPPDIIDHQSHQGAFARVFRSFGRGLLNLGHLLTRVLPKRIASTEFMCVVAEPPAVELTGAQSSVAGAPVYQDLQRCLAWSPEEGAQRQKARSLLWALSERWLRLDTHPEPVPLPPRFG</sequence>
<keyword evidence="4" id="KW-1185">Reference proteome</keyword>
<dbReference type="EMBL" id="UYSU01034563">
    <property type="protein sequence ID" value="VDL94654.1"/>
    <property type="molecule type" value="Genomic_DNA"/>
</dbReference>
<dbReference type="PANTHER" id="PTHR43157:SF31">
    <property type="entry name" value="PHOSPHATIDYLINOSITOL-GLYCAN BIOSYNTHESIS CLASS F PROTEIN"/>
    <property type="match status" value="1"/>
</dbReference>
<evidence type="ECO:0008006" key="5">
    <source>
        <dbReference type="Google" id="ProtNLM"/>
    </source>
</evidence>
<evidence type="ECO:0000313" key="4">
    <source>
        <dbReference type="Proteomes" id="UP000275846"/>
    </source>
</evidence>
<dbReference type="SUPFAM" id="SSF51735">
    <property type="entry name" value="NAD(P)-binding Rossmann-fold domains"/>
    <property type="match status" value="1"/>
</dbReference>
<evidence type="ECO:0000256" key="1">
    <source>
        <dbReference type="ARBA" id="ARBA00023002"/>
    </source>
</evidence>
<reference evidence="3 4" key="1">
    <citation type="submission" date="2018-11" db="EMBL/GenBank/DDBJ databases">
        <authorList>
            <consortium name="Pathogen Informatics"/>
        </authorList>
    </citation>
    <scope>NUCLEOTIDE SEQUENCE [LARGE SCALE GENOMIC DNA]</scope>
    <source>
        <strain evidence="3 4">NST_G2</strain>
    </source>
</reference>
<keyword evidence="1" id="KW-0560">Oxidoreductase</keyword>
<dbReference type="PANTHER" id="PTHR43157">
    <property type="entry name" value="PHOSPHATIDYLINOSITOL-GLYCAN BIOSYNTHESIS CLASS F PROTEIN-RELATED"/>
    <property type="match status" value="1"/>
</dbReference>
<dbReference type="Gene3D" id="3.40.50.720">
    <property type="entry name" value="NAD(P)-binding Rossmann-like Domain"/>
    <property type="match status" value="1"/>
</dbReference>
<evidence type="ECO:0000313" key="3">
    <source>
        <dbReference type="EMBL" id="VDL94654.1"/>
    </source>
</evidence>
<dbReference type="OrthoDB" id="191139at2759"/>
<dbReference type="Pfam" id="PF00106">
    <property type="entry name" value="adh_short"/>
    <property type="match status" value="1"/>
</dbReference>
<dbReference type="InterPro" id="IPR002347">
    <property type="entry name" value="SDR_fam"/>
</dbReference>